<keyword evidence="4" id="KW-1185">Reference proteome</keyword>
<feature type="region of interest" description="Disordered" evidence="1">
    <location>
        <begin position="20"/>
        <end position="44"/>
    </location>
</feature>
<dbReference type="OMA" id="QNNTHIS"/>
<evidence type="ECO:0000259" key="2">
    <source>
        <dbReference type="PROSITE" id="PS51673"/>
    </source>
</evidence>
<feature type="region of interest" description="Disordered" evidence="1">
    <location>
        <begin position="188"/>
        <end position="234"/>
    </location>
</feature>
<dbReference type="InterPro" id="IPR036867">
    <property type="entry name" value="R3H_dom_sf"/>
</dbReference>
<sequence>MSVESPTRLAPLAQSIDNLPVLSRPNSQSPLPPMAIPTNASAATSTSTSAPEIHYVQPSSITLSPSVDAISAVTHLTASINADVEPDPQILEALRSKDRIYVLKLGESMESLINDRRIKIDLNPSTSYQRLLVHRCSAYYKLVPETDPTTKNILIYFRSESRIPARRISELVPAEESSQPAFQIMRRIDRSRGRQYSQPGSTAGEDADLSDVEPSETGSVGGRSNATGSSMKRFKTIEEREAAYLEARSRIFMGFEEKDKEKDKDMSANSSTFSLVSGSGSNSGGRSSIGDIDDSGSSAATESEWSGPATRDKRDSRRGVSVGSSSRSLRSSGASYNANGSGSSRNSRATSPSFTYASLYEPPPPTSYDPTQYNNPQAPPPGYIAHYIYPPYTPGPSQPYLGAFSFYPPYGYQPPPAHHSDPVTPAAGEPMYPAPQPAPQPVPFAPPYMWPHSPPPGQPPLPPHVPQHPPLNRTPNNSDTSSPTQIQNVQQYPYMQAAPHYNPYAPQGYYQPPPSSLCPRSVHLCSKCKSRIFEE</sequence>
<dbReference type="CDD" id="cd02642">
    <property type="entry name" value="R3H_encore_like"/>
    <property type="match status" value="1"/>
</dbReference>
<organism evidence="3 4">
    <name type="scientific">Grifola frondosa</name>
    <name type="common">Maitake</name>
    <name type="synonym">Polyporus frondosus</name>
    <dbReference type="NCBI Taxonomy" id="5627"/>
    <lineage>
        <taxon>Eukaryota</taxon>
        <taxon>Fungi</taxon>
        <taxon>Dikarya</taxon>
        <taxon>Basidiomycota</taxon>
        <taxon>Agaricomycotina</taxon>
        <taxon>Agaricomycetes</taxon>
        <taxon>Polyporales</taxon>
        <taxon>Grifolaceae</taxon>
        <taxon>Grifola</taxon>
    </lineage>
</organism>
<feature type="region of interest" description="Disordered" evidence="1">
    <location>
        <begin position="446"/>
        <end position="484"/>
    </location>
</feature>
<feature type="compositionally biased region" description="Low complexity" evidence="1">
    <location>
        <begin position="319"/>
        <end position="353"/>
    </location>
</feature>
<accession>A0A1C7M9Y9</accession>
<dbReference type="SUPFAM" id="SSF82708">
    <property type="entry name" value="R3H domain"/>
    <property type="match status" value="1"/>
</dbReference>
<comment type="caution">
    <text evidence="3">The sequence shown here is derived from an EMBL/GenBank/DDBJ whole genome shotgun (WGS) entry which is preliminary data.</text>
</comment>
<feature type="compositionally biased region" description="Polar residues" evidence="1">
    <location>
        <begin position="473"/>
        <end position="484"/>
    </location>
</feature>
<feature type="compositionally biased region" description="Low complexity" evidence="1">
    <location>
        <begin position="270"/>
        <end position="298"/>
    </location>
</feature>
<dbReference type="EMBL" id="LUGG01000006">
    <property type="protein sequence ID" value="OBZ73743.1"/>
    <property type="molecule type" value="Genomic_DNA"/>
</dbReference>
<dbReference type="PROSITE" id="PS51673">
    <property type="entry name" value="SUZ"/>
    <property type="match status" value="1"/>
</dbReference>
<protein>
    <recommendedName>
        <fullName evidence="2">SUZ domain-containing protein</fullName>
    </recommendedName>
</protein>
<dbReference type="STRING" id="5627.A0A1C7M9Y9"/>
<dbReference type="AlphaFoldDB" id="A0A1C7M9Y9"/>
<evidence type="ECO:0000256" key="1">
    <source>
        <dbReference type="SAM" id="MobiDB-lite"/>
    </source>
</evidence>
<feature type="compositionally biased region" description="Acidic residues" evidence="1">
    <location>
        <begin position="205"/>
        <end position="214"/>
    </location>
</feature>
<reference evidence="3 4" key="1">
    <citation type="submission" date="2016-03" db="EMBL/GenBank/DDBJ databases">
        <title>Whole genome sequencing of Grifola frondosa 9006-11.</title>
        <authorList>
            <person name="Min B."/>
            <person name="Park H."/>
            <person name="Kim J.-G."/>
            <person name="Cho H."/>
            <person name="Oh Y.-L."/>
            <person name="Kong W.-S."/>
            <person name="Choi I.-G."/>
        </authorList>
    </citation>
    <scope>NUCLEOTIDE SEQUENCE [LARGE SCALE GENOMIC DNA]</scope>
    <source>
        <strain evidence="3 4">9006-11</strain>
    </source>
</reference>
<dbReference type="PANTHER" id="PTHR15672:SF8">
    <property type="entry name" value="PROTEIN ENCORE"/>
    <property type="match status" value="1"/>
</dbReference>
<feature type="compositionally biased region" description="Pro residues" evidence="1">
    <location>
        <begin position="446"/>
        <end position="469"/>
    </location>
</feature>
<feature type="compositionally biased region" description="Polar residues" evidence="1">
    <location>
        <begin position="216"/>
        <end position="230"/>
    </location>
</feature>
<proteinExistence type="predicted"/>
<dbReference type="GO" id="GO:0003676">
    <property type="term" value="F:nucleic acid binding"/>
    <property type="evidence" value="ECO:0007669"/>
    <property type="project" value="InterPro"/>
</dbReference>
<evidence type="ECO:0000313" key="4">
    <source>
        <dbReference type="Proteomes" id="UP000092993"/>
    </source>
</evidence>
<name>A0A1C7M9Y9_GRIFR</name>
<dbReference type="Proteomes" id="UP000092993">
    <property type="component" value="Unassembled WGS sequence"/>
</dbReference>
<dbReference type="InterPro" id="IPR024771">
    <property type="entry name" value="SUZ"/>
</dbReference>
<feature type="region of interest" description="Disordered" evidence="1">
    <location>
        <begin position="259"/>
        <end position="379"/>
    </location>
</feature>
<dbReference type="InterPro" id="IPR051937">
    <property type="entry name" value="R3H_domain_containing"/>
</dbReference>
<dbReference type="PANTHER" id="PTHR15672">
    <property type="entry name" value="CAMP-REGULATED PHOSPHOPROTEIN 21 RELATED R3H DOMAIN CONTAINING PROTEIN"/>
    <property type="match status" value="1"/>
</dbReference>
<dbReference type="Gene3D" id="3.30.1370.50">
    <property type="entry name" value="R3H-like domain"/>
    <property type="match status" value="1"/>
</dbReference>
<dbReference type="OrthoDB" id="278430at2759"/>
<gene>
    <name evidence="3" type="ORF">A0H81_06143</name>
</gene>
<feature type="domain" description="SUZ" evidence="2">
    <location>
        <begin position="162"/>
        <end position="256"/>
    </location>
</feature>
<dbReference type="Pfam" id="PF12752">
    <property type="entry name" value="SUZ"/>
    <property type="match status" value="1"/>
</dbReference>
<evidence type="ECO:0000313" key="3">
    <source>
        <dbReference type="EMBL" id="OBZ73743.1"/>
    </source>
</evidence>